<gene>
    <name evidence="3" type="ORF">HC031_14305</name>
</gene>
<feature type="domain" description="Serine aminopeptidase S33" evidence="2">
    <location>
        <begin position="129"/>
        <end position="238"/>
    </location>
</feature>
<dbReference type="Gene3D" id="1.20.1440.110">
    <property type="entry name" value="acylaminoacyl peptidase"/>
    <property type="match status" value="1"/>
</dbReference>
<dbReference type="Pfam" id="PF12146">
    <property type="entry name" value="Hydrolase_4"/>
    <property type="match status" value="1"/>
</dbReference>
<organism evidence="3 4">
    <name type="scientific">Planosporangium thailandense</name>
    <dbReference type="NCBI Taxonomy" id="765197"/>
    <lineage>
        <taxon>Bacteria</taxon>
        <taxon>Bacillati</taxon>
        <taxon>Actinomycetota</taxon>
        <taxon>Actinomycetes</taxon>
        <taxon>Micromonosporales</taxon>
        <taxon>Micromonosporaceae</taxon>
        <taxon>Planosporangium</taxon>
    </lineage>
</organism>
<keyword evidence="3" id="KW-0378">Hydrolase</keyword>
<evidence type="ECO:0000256" key="1">
    <source>
        <dbReference type="ARBA" id="ARBA00008645"/>
    </source>
</evidence>
<proteinExistence type="inferred from homology"/>
<evidence type="ECO:0000313" key="3">
    <source>
        <dbReference type="EMBL" id="NJC70878.1"/>
    </source>
</evidence>
<protein>
    <submittedName>
        <fullName evidence="3">Alpha/beta hydrolase</fullName>
    </submittedName>
</protein>
<dbReference type="Gene3D" id="3.40.50.1820">
    <property type="entry name" value="alpha/beta hydrolase"/>
    <property type="match status" value="1"/>
</dbReference>
<dbReference type="Proteomes" id="UP000722989">
    <property type="component" value="Unassembled WGS sequence"/>
</dbReference>
<reference evidence="3 4" key="1">
    <citation type="submission" date="2020-03" db="EMBL/GenBank/DDBJ databases">
        <title>WGS of the type strain of Planosporangium spp.</title>
        <authorList>
            <person name="Thawai C."/>
        </authorList>
    </citation>
    <scope>NUCLEOTIDE SEQUENCE [LARGE SCALE GENOMIC DNA]</scope>
    <source>
        <strain evidence="3 4">TBRC 5610</strain>
    </source>
</reference>
<dbReference type="InterPro" id="IPR029058">
    <property type="entry name" value="AB_hydrolase_fold"/>
</dbReference>
<comment type="similarity">
    <text evidence="1">Belongs to the AB hydrolase superfamily.</text>
</comment>
<dbReference type="InterPro" id="IPR022742">
    <property type="entry name" value="Hydrolase_4"/>
</dbReference>
<evidence type="ECO:0000313" key="4">
    <source>
        <dbReference type="Proteomes" id="UP000722989"/>
    </source>
</evidence>
<name>A0ABX0XYL0_9ACTN</name>
<evidence type="ECO:0000259" key="2">
    <source>
        <dbReference type="Pfam" id="PF12146"/>
    </source>
</evidence>
<dbReference type="SUPFAM" id="SSF53474">
    <property type="entry name" value="alpha/beta-Hydrolases"/>
    <property type="match status" value="1"/>
</dbReference>
<sequence length="335" mass="35207">MLPAQIAGARSRVVSAGVDPAQYDAVTSRLASLREWPEAFAATAAGHLARGERAEAAGRLVTAGEAYRDAALWFHFATILPTAVARAHERAAGAMCRALGLLDPAAEHIGGARFRAVLRRPAGVERPPVVLVIAGMDSSKVEFHSIAEALLRRGMATYALDGPGQGELAVACAPEPDFHEVAAAAIDALDGRADLDLSRLGAIALSLGGFYGAVTLAHLPRVRAGVIVSCPYALSFDDLPPFVTETLALRTGSRDAARAFADRVRLDGVAARIRQPLRVVDGGRDVIPGVAGGARIAREAPRGEYLLVEEGEHLVGNARWAWLPDTADWIVAAVS</sequence>
<dbReference type="PANTHER" id="PTHR22946:SF12">
    <property type="entry name" value="CONIDIAL PIGMENT BIOSYNTHESIS PROTEIN AYG1 (AFU_ORTHOLOGUE AFUA_2G17550)"/>
    <property type="match status" value="1"/>
</dbReference>
<keyword evidence="4" id="KW-1185">Reference proteome</keyword>
<accession>A0ABX0XYL0</accession>
<dbReference type="InterPro" id="IPR050261">
    <property type="entry name" value="FrsA_esterase"/>
</dbReference>
<comment type="caution">
    <text evidence="3">The sequence shown here is derived from an EMBL/GenBank/DDBJ whole genome shotgun (WGS) entry which is preliminary data.</text>
</comment>
<dbReference type="GO" id="GO:0016787">
    <property type="term" value="F:hydrolase activity"/>
    <property type="evidence" value="ECO:0007669"/>
    <property type="project" value="UniProtKB-KW"/>
</dbReference>
<dbReference type="PANTHER" id="PTHR22946">
    <property type="entry name" value="DIENELACTONE HYDROLASE DOMAIN-CONTAINING PROTEIN-RELATED"/>
    <property type="match status" value="1"/>
</dbReference>
<dbReference type="EMBL" id="JAATVY010000008">
    <property type="protein sequence ID" value="NJC70878.1"/>
    <property type="molecule type" value="Genomic_DNA"/>
</dbReference>